<feature type="compositionally biased region" description="Basic and acidic residues" evidence="1">
    <location>
        <begin position="205"/>
        <end position="215"/>
    </location>
</feature>
<feature type="compositionally biased region" description="Basic and acidic residues" evidence="1">
    <location>
        <begin position="57"/>
        <end position="68"/>
    </location>
</feature>
<keyword evidence="3" id="KW-1185">Reference proteome</keyword>
<organism evidence="2 3">
    <name type="scientific">Knipowitschia caucasica</name>
    <name type="common">Caucasian dwarf goby</name>
    <name type="synonym">Pomatoschistus caucasicus</name>
    <dbReference type="NCBI Taxonomy" id="637954"/>
    <lineage>
        <taxon>Eukaryota</taxon>
        <taxon>Metazoa</taxon>
        <taxon>Chordata</taxon>
        <taxon>Craniata</taxon>
        <taxon>Vertebrata</taxon>
        <taxon>Euteleostomi</taxon>
        <taxon>Actinopterygii</taxon>
        <taxon>Neopterygii</taxon>
        <taxon>Teleostei</taxon>
        <taxon>Neoteleostei</taxon>
        <taxon>Acanthomorphata</taxon>
        <taxon>Gobiaria</taxon>
        <taxon>Gobiiformes</taxon>
        <taxon>Gobioidei</taxon>
        <taxon>Gobiidae</taxon>
        <taxon>Gobiinae</taxon>
        <taxon>Knipowitschia</taxon>
    </lineage>
</organism>
<gene>
    <name evidence="2" type="ORF">KC01_LOCUS35324</name>
</gene>
<feature type="compositionally biased region" description="Basic and acidic residues" evidence="1">
    <location>
        <begin position="38"/>
        <end position="47"/>
    </location>
</feature>
<feature type="compositionally biased region" description="Low complexity" evidence="1">
    <location>
        <begin position="107"/>
        <end position="121"/>
    </location>
</feature>
<proteinExistence type="predicted"/>
<feature type="region of interest" description="Disordered" evidence="1">
    <location>
        <begin position="38"/>
        <end position="80"/>
    </location>
</feature>
<name>A0AAV2M4Z7_KNICA</name>
<feature type="region of interest" description="Disordered" evidence="1">
    <location>
        <begin position="94"/>
        <end position="151"/>
    </location>
</feature>
<feature type="region of interest" description="Disordered" evidence="1">
    <location>
        <begin position="200"/>
        <end position="236"/>
    </location>
</feature>
<feature type="compositionally biased region" description="Basic residues" evidence="1">
    <location>
        <begin position="125"/>
        <end position="136"/>
    </location>
</feature>
<accession>A0AAV2M4Z7</accession>
<evidence type="ECO:0000256" key="1">
    <source>
        <dbReference type="SAM" id="MobiDB-lite"/>
    </source>
</evidence>
<dbReference type="EMBL" id="OZ035828">
    <property type="protein sequence ID" value="CAL1608384.1"/>
    <property type="molecule type" value="Genomic_DNA"/>
</dbReference>
<sequence>MSAGPTLKTGDCTATEEIFALFERTIAEYEEELRLCKEKQRRQEQLETLRPTVLLPRADRNMAKRSTESSESEEFNEPDLEFSSEWLPFEFVSSRESPPDAHGYTPSRSRSASTSSSDSGSVTLTHKRVKKRKKGAAAKSNDGDWRKADWSPNVFPFTATPGPQNAAAELDSDLPADFLELFITDELLQLIARQTNLHAQQCPDFPKDSRPRSELETPQVKEGQSIKQEEQLPETL</sequence>
<evidence type="ECO:0000313" key="3">
    <source>
        <dbReference type="Proteomes" id="UP001497482"/>
    </source>
</evidence>
<dbReference type="Proteomes" id="UP001497482">
    <property type="component" value="Chromosome 6"/>
</dbReference>
<protein>
    <submittedName>
        <fullName evidence="2">Uncharacterized protein</fullName>
    </submittedName>
</protein>
<reference evidence="2 3" key="1">
    <citation type="submission" date="2024-04" db="EMBL/GenBank/DDBJ databases">
        <authorList>
            <person name="Waldvogel A.-M."/>
            <person name="Schoenle A."/>
        </authorList>
    </citation>
    <scope>NUCLEOTIDE SEQUENCE [LARGE SCALE GENOMIC DNA]</scope>
</reference>
<evidence type="ECO:0000313" key="2">
    <source>
        <dbReference type="EMBL" id="CAL1608384.1"/>
    </source>
</evidence>
<feature type="compositionally biased region" description="Acidic residues" evidence="1">
    <location>
        <begin position="70"/>
        <end position="80"/>
    </location>
</feature>
<dbReference type="AlphaFoldDB" id="A0AAV2M4Z7"/>